<evidence type="ECO:0000256" key="13">
    <source>
        <dbReference type="ARBA" id="ARBA00023152"/>
    </source>
</evidence>
<comment type="cofactor">
    <cofactor evidence="1">
        <name>Mg(2+)</name>
        <dbReference type="ChEBI" id="CHEBI:18420"/>
    </cofactor>
</comment>
<name>X1MX82_9ZZZZ</name>
<keyword evidence="5" id="KW-0963">Cytoplasm</keyword>
<dbReference type="InterPro" id="IPR015912">
    <property type="entry name" value="Phosphofructokinase_CS"/>
</dbReference>
<keyword evidence="10" id="KW-0418">Kinase</keyword>
<dbReference type="GO" id="GO:0005945">
    <property type="term" value="C:6-phosphofructokinase complex"/>
    <property type="evidence" value="ECO:0007669"/>
    <property type="project" value="TreeGrafter"/>
</dbReference>
<dbReference type="GO" id="GO:0070095">
    <property type="term" value="F:fructose-6-phosphate binding"/>
    <property type="evidence" value="ECO:0007669"/>
    <property type="project" value="TreeGrafter"/>
</dbReference>
<dbReference type="InterPro" id="IPR035966">
    <property type="entry name" value="PKF_sf"/>
</dbReference>
<dbReference type="Pfam" id="PF00365">
    <property type="entry name" value="PFK"/>
    <property type="match status" value="1"/>
</dbReference>
<dbReference type="GO" id="GO:0003872">
    <property type="term" value="F:6-phosphofructokinase activity"/>
    <property type="evidence" value="ECO:0007669"/>
    <property type="project" value="UniProtKB-EC"/>
</dbReference>
<comment type="catalytic activity">
    <reaction evidence="14">
        <text>beta-D-fructose 6-phosphate + ATP = beta-D-fructose 1,6-bisphosphate + ADP + H(+)</text>
        <dbReference type="Rhea" id="RHEA:16109"/>
        <dbReference type="ChEBI" id="CHEBI:15378"/>
        <dbReference type="ChEBI" id="CHEBI:30616"/>
        <dbReference type="ChEBI" id="CHEBI:32966"/>
        <dbReference type="ChEBI" id="CHEBI:57634"/>
        <dbReference type="ChEBI" id="CHEBI:456216"/>
        <dbReference type="EC" id="2.7.1.11"/>
    </reaction>
</comment>
<comment type="caution">
    <text evidence="16">The sequence shown here is derived from an EMBL/GenBank/DDBJ whole genome shotgun (WGS) entry which is preliminary data.</text>
</comment>
<dbReference type="PROSITE" id="PS00433">
    <property type="entry name" value="PHOSPHOFRUCTOKINASE"/>
    <property type="match status" value="1"/>
</dbReference>
<evidence type="ECO:0000313" key="16">
    <source>
        <dbReference type="EMBL" id="GAI22616.1"/>
    </source>
</evidence>
<evidence type="ECO:0000256" key="12">
    <source>
        <dbReference type="ARBA" id="ARBA00022842"/>
    </source>
</evidence>
<evidence type="ECO:0000256" key="5">
    <source>
        <dbReference type="ARBA" id="ARBA00022490"/>
    </source>
</evidence>
<dbReference type="GO" id="GO:0005524">
    <property type="term" value="F:ATP binding"/>
    <property type="evidence" value="ECO:0007669"/>
    <property type="project" value="UniProtKB-KW"/>
</dbReference>
<evidence type="ECO:0000256" key="11">
    <source>
        <dbReference type="ARBA" id="ARBA00022840"/>
    </source>
</evidence>
<evidence type="ECO:0000256" key="2">
    <source>
        <dbReference type="ARBA" id="ARBA00004496"/>
    </source>
</evidence>
<dbReference type="PANTHER" id="PTHR13697">
    <property type="entry name" value="PHOSPHOFRUCTOKINASE"/>
    <property type="match status" value="1"/>
</dbReference>
<evidence type="ECO:0000256" key="8">
    <source>
        <dbReference type="ARBA" id="ARBA00022723"/>
    </source>
</evidence>
<evidence type="ECO:0000256" key="7">
    <source>
        <dbReference type="ARBA" id="ARBA00022679"/>
    </source>
</evidence>
<dbReference type="Gene3D" id="3.40.50.450">
    <property type="match status" value="1"/>
</dbReference>
<reference evidence="16" key="1">
    <citation type="journal article" date="2014" name="Front. Microbiol.">
        <title>High frequency of phylogenetically diverse reductive dehalogenase-homologous genes in deep subseafloor sedimentary metagenomes.</title>
        <authorList>
            <person name="Kawai M."/>
            <person name="Futagami T."/>
            <person name="Toyoda A."/>
            <person name="Takaki Y."/>
            <person name="Nishi S."/>
            <person name="Hori S."/>
            <person name="Arai W."/>
            <person name="Tsubouchi T."/>
            <person name="Morono Y."/>
            <person name="Uchiyama I."/>
            <person name="Ito T."/>
            <person name="Fujiyama A."/>
            <person name="Inagaki F."/>
            <person name="Takami H."/>
        </authorList>
    </citation>
    <scope>NUCLEOTIDE SEQUENCE</scope>
    <source>
        <strain evidence="16">Expedition CK06-06</strain>
    </source>
</reference>
<keyword evidence="8" id="KW-0479">Metal-binding</keyword>
<proteinExistence type="predicted"/>
<comment type="subcellular location">
    <subcellularLocation>
        <location evidence="2">Cytoplasm</location>
    </subcellularLocation>
</comment>
<dbReference type="GO" id="GO:0006002">
    <property type="term" value="P:fructose 6-phosphate metabolic process"/>
    <property type="evidence" value="ECO:0007669"/>
    <property type="project" value="InterPro"/>
</dbReference>
<dbReference type="EMBL" id="BARV01020018">
    <property type="protein sequence ID" value="GAI22616.1"/>
    <property type="molecule type" value="Genomic_DNA"/>
</dbReference>
<dbReference type="PANTHER" id="PTHR13697:SF4">
    <property type="entry name" value="ATP-DEPENDENT 6-PHOSPHOFRUCTOKINASE"/>
    <property type="match status" value="1"/>
</dbReference>
<dbReference type="UniPathway" id="UPA00109">
    <property type="reaction ID" value="UER00182"/>
</dbReference>
<comment type="pathway">
    <text evidence="3">Carbohydrate degradation; glycolysis; D-glyceraldehyde 3-phosphate and glycerone phosphate from D-glucose: step 3/4.</text>
</comment>
<evidence type="ECO:0000256" key="10">
    <source>
        <dbReference type="ARBA" id="ARBA00022777"/>
    </source>
</evidence>
<evidence type="ECO:0000259" key="15">
    <source>
        <dbReference type="Pfam" id="PF00365"/>
    </source>
</evidence>
<keyword evidence="13" id="KW-0324">Glycolysis</keyword>
<keyword evidence="9" id="KW-0547">Nucleotide-binding</keyword>
<keyword evidence="7" id="KW-0808">Transferase</keyword>
<dbReference type="InterPro" id="IPR022953">
    <property type="entry name" value="ATP_PFK"/>
</dbReference>
<dbReference type="InterPro" id="IPR000023">
    <property type="entry name" value="Phosphofructokinase_dom"/>
</dbReference>
<feature type="non-terminal residue" evidence="16">
    <location>
        <position position="1"/>
    </location>
</feature>
<dbReference type="GO" id="GO:0016208">
    <property type="term" value="F:AMP binding"/>
    <property type="evidence" value="ECO:0007669"/>
    <property type="project" value="TreeGrafter"/>
</dbReference>
<accession>X1MX82</accession>
<evidence type="ECO:0000256" key="9">
    <source>
        <dbReference type="ARBA" id="ARBA00022741"/>
    </source>
</evidence>
<organism evidence="16">
    <name type="scientific">marine sediment metagenome</name>
    <dbReference type="NCBI Taxonomy" id="412755"/>
    <lineage>
        <taxon>unclassified sequences</taxon>
        <taxon>metagenomes</taxon>
        <taxon>ecological metagenomes</taxon>
    </lineage>
</organism>
<evidence type="ECO:0000256" key="1">
    <source>
        <dbReference type="ARBA" id="ARBA00001946"/>
    </source>
</evidence>
<keyword evidence="6" id="KW-0021">Allosteric enzyme</keyword>
<dbReference type="GO" id="GO:0048029">
    <property type="term" value="F:monosaccharide binding"/>
    <property type="evidence" value="ECO:0007669"/>
    <property type="project" value="TreeGrafter"/>
</dbReference>
<protein>
    <recommendedName>
        <fullName evidence="4">6-phosphofructokinase</fullName>
        <ecNumber evidence="4">2.7.1.11</ecNumber>
    </recommendedName>
</protein>
<keyword evidence="11" id="KW-0067">ATP-binding</keyword>
<sequence>NIIQRGGTFLETARCEEMKTADGVKKAIQNLRHENIEALITIGGDGTFRGAMALAEVGDIQVIGIPGTIDNDVYGTDYAIGFDTAINTALDAIDKIRDTAGSLQRPFFIEVMGKKRGFIALEVGIAGGAESILIPETETKVEELCLNMKHNFKRGKKSSIVIVAEGDDAGGVFSIAQQVWERLKLDYRICVLGHIQRGGSPTARDRILASKLGAAAVDALTNGRSGYMVGELKGEITFTPLSDTWQKRKELDNNLLQLMKVLAT</sequence>
<gene>
    <name evidence="16" type="ORF">S06H3_33528</name>
</gene>
<dbReference type="NCBIfam" id="NF002872">
    <property type="entry name" value="PRK03202.1"/>
    <property type="match status" value="1"/>
</dbReference>
<dbReference type="EC" id="2.7.1.11" evidence="4"/>
<feature type="domain" description="Phosphofructokinase" evidence="15">
    <location>
        <begin position="1"/>
        <end position="220"/>
    </location>
</feature>
<dbReference type="FunFam" id="3.40.50.460:FF:000002">
    <property type="entry name" value="ATP-dependent 6-phosphofructokinase"/>
    <property type="match status" value="1"/>
</dbReference>
<evidence type="ECO:0000256" key="14">
    <source>
        <dbReference type="ARBA" id="ARBA00048070"/>
    </source>
</evidence>
<evidence type="ECO:0000256" key="6">
    <source>
        <dbReference type="ARBA" id="ARBA00022533"/>
    </source>
</evidence>
<evidence type="ECO:0000256" key="4">
    <source>
        <dbReference type="ARBA" id="ARBA00012055"/>
    </source>
</evidence>
<dbReference type="GO" id="GO:0042802">
    <property type="term" value="F:identical protein binding"/>
    <property type="evidence" value="ECO:0007669"/>
    <property type="project" value="TreeGrafter"/>
</dbReference>
<dbReference type="AlphaFoldDB" id="X1MX82"/>
<dbReference type="GO" id="GO:0046872">
    <property type="term" value="F:metal ion binding"/>
    <property type="evidence" value="ECO:0007669"/>
    <property type="project" value="UniProtKB-KW"/>
</dbReference>
<dbReference type="Gene3D" id="3.40.50.460">
    <property type="entry name" value="Phosphofructokinase domain"/>
    <property type="match status" value="1"/>
</dbReference>
<dbReference type="GO" id="GO:0061621">
    <property type="term" value="P:canonical glycolysis"/>
    <property type="evidence" value="ECO:0007669"/>
    <property type="project" value="TreeGrafter"/>
</dbReference>
<dbReference type="GO" id="GO:0030388">
    <property type="term" value="P:fructose 1,6-bisphosphate metabolic process"/>
    <property type="evidence" value="ECO:0007669"/>
    <property type="project" value="TreeGrafter"/>
</dbReference>
<dbReference type="PRINTS" id="PR00476">
    <property type="entry name" value="PHFRCTKINASE"/>
</dbReference>
<evidence type="ECO:0000256" key="3">
    <source>
        <dbReference type="ARBA" id="ARBA00004679"/>
    </source>
</evidence>
<dbReference type="SUPFAM" id="SSF53784">
    <property type="entry name" value="Phosphofructokinase"/>
    <property type="match status" value="1"/>
</dbReference>
<keyword evidence="12" id="KW-0460">Magnesium</keyword>